<feature type="compositionally biased region" description="Basic and acidic residues" evidence="1">
    <location>
        <begin position="1"/>
        <end position="16"/>
    </location>
</feature>
<protein>
    <submittedName>
        <fullName evidence="2">Uncharacterized protein</fullName>
    </submittedName>
</protein>
<dbReference type="Proteomes" id="UP000314294">
    <property type="component" value="Unassembled WGS sequence"/>
</dbReference>
<evidence type="ECO:0000313" key="2">
    <source>
        <dbReference type="EMBL" id="TNN69027.1"/>
    </source>
</evidence>
<proteinExistence type="predicted"/>
<evidence type="ECO:0000256" key="1">
    <source>
        <dbReference type="SAM" id="MobiDB-lite"/>
    </source>
</evidence>
<dbReference type="EMBL" id="SRLO01000181">
    <property type="protein sequence ID" value="TNN69027.1"/>
    <property type="molecule type" value="Genomic_DNA"/>
</dbReference>
<evidence type="ECO:0000313" key="3">
    <source>
        <dbReference type="Proteomes" id="UP000314294"/>
    </source>
</evidence>
<keyword evidence="3" id="KW-1185">Reference proteome</keyword>
<feature type="region of interest" description="Disordered" evidence="1">
    <location>
        <begin position="1"/>
        <end position="80"/>
    </location>
</feature>
<dbReference type="AlphaFoldDB" id="A0A4Z2HTM0"/>
<organism evidence="2 3">
    <name type="scientific">Liparis tanakae</name>
    <name type="common">Tanaka's snailfish</name>
    <dbReference type="NCBI Taxonomy" id="230148"/>
    <lineage>
        <taxon>Eukaryota</taxon>
        <taxon>Metazoa</taxon>
        <taxon>Chordata</taxon>
        <taxon>Craniata</taxon>
        <taxon>Vertebrata</taxon>
        <taxon>Euteleostomi</taxon>
        <taxon>Actinopterygii</taxon>
        <taxon>Neopterygii</taxon>
        <taxon>Teleostei</taxon>
        <taxon>Neoteleostei</taxon>
        <taxon>Acanthomorphata</taxon>
        <taxon>Eupercaria</taxon>
        <taxon>Perciformes</taxon>
        <taxon>Cottioidei</taxon>
        <taxon>Cottales</taxon>
        <taxon>Liparidae</taxon>
        <taxon>Liparis</taxon>
    </lineage>
</organism>
<reference evidence="2 3" key="1">
    <citation type="submission" date="2019-03" db="EMBL/GenBank/DDBJ databases">
        <title>First draft genome of Liparis tanakae, snailfish: a comprehensive survey of snailfish specific genes.</title>
        <authorList>
            <person name="Kim W."/>
            <person name="Song I."/>
            <person name="Jeong J.-H."/>
            <person name="Kim D."/>
            <person name="Kim S."/>
            <person name="Ryu S."/>
            <person name="Song J.Y."/>
            <person name="Lee S.K."/>
        </authorList>
    </citation>
    <scope>NUCLEOTIDE SEQUENCE [LARGE SCALE GENOMIC DNA]</scope>
    <source>
        <tissue evidence="2">Muscle</tissue>
    </source>
</reference>
<feature type="compositionally biased region" description="Polar residues" evidence="1">
    <location>
        <begin position="35"/>
        <end position="44"/>
    </location>
</feature>
<comment type="caution">
    <text evidence="2">The sequence shown here is derived from an EMBL/GenBank/DDBJ whole genome shotgun (WGS) entry which is preliminary data.</text>
</comment>
<accession>A0A4Z2HTM0</accession>
<sequence>MVRLEQIESHGLERPTETGLQTTTTHHSRTHMLSLKSNTGTRSHLPSMAQMPTTIPVPCSHKTEGRLGGGQDRRGSRKRQERYALRRLWRMATLLCVSQCVRRFRKARAVLPVLLVVRRESAAPRGVPRRSAAPGHVNYGGPSKGLLAICKEFES</sequence>
<name>A0A4Z2HTM0_9TELE</name>
<gene>
    <name evidence="2" type="ORF">EYF80_020730</name>
</gene>